<dbReference type="InterPro" id="IPR002078">
    <property type="entry name" value="Sigma_54_int"/>
</dbReference>
<dbReference type="GO" id="GO:0043565">
    <property type="term" value="F:sequence-specific DNA binding"/>
    <property type="evidence" value="ECO:0007669"/>
    <property type="project" value="InterPro"/>
</dbReference>
<feature type="domain" description="Response regulatory" evidence="8">
    <location>
        <begin position="1"/>
        <end position="119"/>
    </location>
</feature>
<dbReference type="Proteomes" id="UP000297149">
    <property type="component" value="Chromosome"/>
</dbReference>
<dbReference type="GO" id="GO:0005524">
    <property type="term" value="F:ATP binding"/>
    <property type="evidence" value="ECO:0007669"/>
    <property type="project" value="UniProtKB-KW"/>
</dbReference>
<keyword evidence="10" id="KW-1185">Reference proteome</keyword>
<dbReference type="SMART" id="SM00382">
    <property type="entry name" value="AAA"/>
    <property type="match status" value="1"/>
</dbReference>
<name>A0A4P7W7H7_9BACT</name>
<dbReference type="InterPro" id="IPR001789">
    <property type="entry name" value="Sig_transdc_resp-reg_receiver"/>
</dbReference>
<evidence type="ECO:0000256" key="6">
    <source>
        <dbReference type="PROSITE-ProRule" id="PRU00169"/>
    </source>
</evidence>
<keyword evidence="3" id="KW-0805">Transcription regulation</keyword>
<evidence type="ECO:0000256" key="3">
    <source>
        <dbReference type="ARBA" id="ARBA00023015"/>
    </source>
</evidence>
<dbReference type="Gene3D" id="3.40.50.2300">
    <property type="match status" value="1"/>
</dbReference>
<dbReference type="PANTHER" id="PTHR32071">
    <property type="entry name" value="TRANSCRIPTIONAL REGULATORY PROTEIN"/>
    <property type="match status" value="1"/>
</dbReference>
<evidence type="ECO:0000256" key="5">
    <source>
        <dbReference type="ARBA" id="ARBA00023163"/>
    </source>
</evidence>
<protein>
    <submittedName>
        <fullName evidence="9">Sigma-54-dependent Fis family transcriptional regulator</fullName>
    </submittedName>
</protein>
<dbReference type="SUPFAM" id="SSF46689">
    <property type="entry name" value="Homeodomain-like"/>
    <property type="match status" value="1"/>
</dbReference>
<gene>
    <name evidence="9" type="ORF">E7747_15650</name>
</gene>
<dbReference type="InterPro" id="IPR027417">
    <property type="entry name" value="P-loop_NTPase"/>
</dbReference>
<keyword evidence="2" id="KW-0067">ATP-binding</keyword>
<dbReference type="InterPro" id="IPR009057">
    <property type="entry name" value="Homeodomain-like_sf"/>
</dbReference>
<dbReference type="Pfam" id="PF02954">
    <property type="entry name" value="HTH_8"/>
    <property type="match status" value="1"/>
</dbReference>
<dbReference type="GO" id="GO:0000160">
    <property type="term" value="P:phosphorelay signal transduction system"/>
    <property type="evidence" value="ECO:0007669"/>
    <property type="project" value="InterPro"/>
</dbReference>
<dbReference type="Pfam" id="PF00158">
    <property type="entry name" value="Sigma54_activat"/>
    <property type="match status" value="1"/>
</dbReference>
<dbReference type="SUPFAM" id="SSF52172">
    <property type="entry name" value="CheY-like"/>
    <property type="match status" value="1"/>
</dbReference>
<dbReference type="SUPFAM" id="SSF52540">
    <property type="entry name" value="P-loop containing nucleoside triphosphate hydrolases"/>
    <property type="match status" value="1"/>
</dbReference>
<dbReference type="PANTHER" id="PTHR32071:SF57">
    <property type="entry name" value="C4-DICARBOXYLATE TRANSPORT TRANSCRIPTIONAL REGULATORY PROTEIN DCTD"/>
    <property type="match status" value="1"/>
</dbReference>
<evidence type="ECO:0000313" key="10">
    <source>
        <dbReference type="Proteomes" id="UP000297149"/>
    </source>
</evidence>
<dbReference type="RefSeq" id="WP_136416920.1">
    <property type="nucleotide sequence ID" value="NZ_CBFGAE010000034.1"/>
</dbReference>
<proteinExistence type="predicted"/>
<evidence type="ECO:0000259" key="8">
    <source>
        <dbReference type="PROSITE" id="PS50110"/>
    </source>
</evidence>
<dbReference type="Pfam" id="PF00072">
    <property type="entry name" value="Response_reg"/>
    <property type="match status" value="1"/>
</dbReference>
<evidence type="ECO:0000256" key="2">
    <source>
        <dbReference type="ARBA" id="ARBA00022840"/>
    </source>
</evidence>
<dbReference type="InterPro" id="IPR003593">
    <property type="entry name" value="AAA+_ATPase"/>
</dbReference>
<keyword evidence="4" id="KW-0238">DNA-binding</keyword>
<dbReference type="PROSITE" id="PS50110">
    <property type="entry name" value="RESPONSE_REGULATORY"/>
    <property type="match status" value="1"/>
</dbReference>
<evidence type="ECO:0000313" key="9">
    <source>
        <dbReference type="EMBL" id="QCD43560.1"/>
    </source>
</evidence>
<keyword evidence="1" id="KW-0547">Nucleotide-binding</keyword>
<dbReference type="InterPro" id="IPR011006">
    <property type="entry name" value="CheY-like_superfamily"/>
</dbReference>
<feature type="modified residue" description="4-aspartylphosphate" evidence="6">
    <location>
        <position position="50"/>
    </location>
</feature>
<dbReference type="CDD" id="cd00009">
    <property type="entry name" value="AAA"/>
    <property type="match status" value="1"/>
</dbReference>
<evidence type="ECO:0000259" key="7">
    <source>
        <dbReference type="PROSITE" id="PS50045"/>
    </source>
</evidence>
<accession>A0A4P7W7H7</accession>
<dbReference type="AlphaFoldDB" id="A0A4P7W7H7"/>
<dbReference type="PROSITE" id="PS00688">
    <property type="entry name" value="SIGMA54_INTERACT_3"/>
    <property type="match status" value="1"/>
</dbReference>
<keyword evidence="6" id="KW-0597">Phosphoprotein</keyword>
<dbReference type="InterPro" id="IPR002197">
    <property type="entry name" value="HTH_Fis"/>
</dbReference>
<dbReference type="Gene3D" id="3.40.50.300">
    <property type="entry name" value="P-loop containing nucleotide triphosphate hydrolases"/>
    <property type="match status" value="1"/>
</dbReference>
<dbReference type="FunFam" id="3.40.50.300:FF:000006">
    <property type="entry name" value="DNA-binding transcriptional regulator NtrC"/>
    <property type="match status" value="1"/>
</dbReference>
<evidence type="ECO:0000256" key="1">
    <source>
        <dbReference type="ARBA" id="ARBA00022741"/>
    </source>
</evidence>
<sequence length="449" mass="49631">MILIVDDDPGIRLSLRLLLTRNGYEVVMASNPKEAMTVVRSAKPELVLLDMNFSRATSGDEGLTLLKQMKVFHPDVPVILMTAWGSIPLAVEGIHSGAFDFITKPWDNASLLQRICVALDLNSTKPADSESDAARPKFDRSFIIGRSPALMNILNTIERIAATDAPVLIMGENGTGKELIAEAIHRNSLRREGSMVKVNLGGISSSLFESEMFGHKKGAFTGAVADREGRFGVANGGTIFLDEIGELDFNCQVKLLRVLQEHTYEMLGDSHPRRTDVRVICATNANLPAMVNDRTFREDLFYRINLITVTLPPLRERSDDIPLLVDYMVDRHCNISGRERPDITPEAMDYLSSLPYPGNIRELKNLVERTLLVSPATHLDASDFRAQYTGLPLSPSIGIQESLTLESKERIAIENALAQSGGNLTRTAALLGISRQALYRRIEKYGITL</sequence>
<dbReference type="KEGG" id="ddb:E7747_15650"/>
<dbReference type="PRINTS" id="PR01590">
    <property type="entry name" value="HTHFIS"/>
</dbReference>
<keyword evidence="5" id="KW-0804">Transcription</keyword>
<organism evidence="9 10">
    <name type="scientific">Duncaniella dubosii</name>
    <dbReference type="NCBI Taxonomy" id="2518971"/>
    <lineage>
        <taxon>Bacteria</taxon>
        <taxon>Pseudomonadati</taxon>
        <taxon>Bacteroidota</taxon>
        <taxon>Bacteroidia</taxon>
        <taxon>Bacteroidales</taxon>
        <taxon>Muribaculaceae</taxon>
        <taxon>Duncaniella</taxon>
    </lineage>
</organism>
<evidence type="ECO:0000256" key="4">
    <source>
        <dbReference type="ARBA" id="ARBA00023125"/>
    </source>
</evidence>
<dbReference type="Gene3D" id="1.10.10.60">
    <property type="entry name" value="Homeodomain-like"/>
    <property type="match status" value="1"/>
</dbReference>
<dbReference type="Gene3D" id="1.10.8.60">
    <property type="match status" value="1"/>
</dbReference>
<dbReference type="InterPro" id="IPR025944">
    <property type="entry name" value="Sigma_54_int_dom_CS"/>
</dbReference>
<dbReference type="PROSITE" id="PS00676">
    <property type="entry name" value="SIGMA54_INTERACT_2"/>
    <property type="match status" value="1"/>
</dbReference>
<dbReference type="SMART" id="SM00448">
    <property type="entry name" value="REC"/>
    <property type="match status" value="1"/>
</dbReference>
<dbReference type="PROSITE" id="PS50045">
    <property type="entry name" value="SIGMA54_INTERACT_4"/>
    <property type="match status" value="1"/>
</dbReference>
<dbReference type="EMBL" id="CP039396">
    <property type="protein sequence ID" value="QCD43560.1"/>
    <property type="molecule type" value="Genomic_DNA"/>
</dbReference>
<reference evidence="10" key="1">
    <citation type="submission" date="2019-02" db="EMBL/GenBank/DDBJ databases">
        <title>Isolation and identification of novel species under the genus Muribaculum.</title>
        <authorList>
            <person name="Miyake S."/>
            <person name="Ding Y."/>
            <person name="Low A."/>
            <person name="Soh M."/>
            <person name="Seedorf H."/>
        </authorList>
    </citation>
    <scope>NUCLEOTIDE SEQUENCE [LARGE SCALE GENOMIC DNA]</scope>
    <source>
        <strain evidence="10">H5</strain>
    </source>
</reference>
<dbReference type="InterPro" id="IPR025943">
    <property type="entry name" value="Sigma_54_int_dom_ATP-bd_2"/>
</dbReference>
<dbReference type="GO" id="GO:0006355">
    <property type="term" value="P:regulation of DNA-templated transcription"/>
    <property type="evidence" value="ECO:0007669"/>
    <property type="project" value="InterPro"/>
</dbReference>
<dbReference type="Pfam" id="PF25601">
    <property type="entry name" value="AAA_lid_14"/>
    <property type="match status" value="1"/>
</dbReference>
<feature type="domain" description="Sigma-54 factor interaction" evidence="7">
    <location>
        <begin position="143"/>
        <end position="372"/>
    </location>
</feature>
<dbReference type="InterPro" id="IPR058031">
    <property type="entry name" value="AAA_lid_NorR"/>
</dbReference>